<feature type="region of interest" description="Disordered" evidence="1">
    <location>
        <begin position="1"/>
        <end position="68"/>
    </location>
</feature>
<proteinExistence type="predicted"/>
<sequence length="528" mass="58169">MPPSKTSRHRGAGRTTVESGSRLVPRPSPEERVRRALQFPLGAVRREAAPPGGEGGGRSWNGSPRPAFTPAGDGITRQLCSAIHLNASFGGEVLNDLVYPDWKAMAPNWHIDGVALARHAAQAKERRERRDLWLLVVTAAVAIIAEVALVSIFTGGLGPGGLLALMFFAVVGAYLAGFAIVWVHYRAVHDSALSSIGIRGLNAVEPPPLPDDVEQAIRSSMRANVIVFAGKTPFNGSGEQIDRWSFTVDTRVGTLDAALGKRTEPREFEAVDLHRYLIEQIPLTLENKPKVGQRLYVIGGHARAVGGLFRHGPVLDDPDYELRFRRPVSEVKRERIEQSLRNQHRSARPYTFFEVTGWDGQVVVTLFVRVEKRGPMLEVELAVCALRPLKPDYGDVVKIPLGPGAHRLPLLRTVFPMVWPLLWGSPSRAIRKIRMDRQEAADRVDLDQQLEERNDLSWAAAPGLRDRTAAAANGNHFGAADEKIYHNAFKRRSIDVLRAFLVEQDVDVKEFDLAASFMVPGVAPNNAG</sequence>
<evidence type="ECO:0000256" key="1">
    <source>
        <dbReference type="SAM" id="MobiDB-lite"/>
    </source>
</evidence>
<feature type="transmembrane region" description="Helical" evidence="2">
    <location>
        <begin position="132"/>
        <end position="156"/>
    </location>
</feature>
<dbReference type="RefSeq" id="WP_231443663.1">
    <property type="nucleotide sequence ID" value="NZ_JAJOMB010000009.1"/>
</dbReference>
<reference evidence="3" key="1">
    <citation type="submission" date="2021-11" db="EMBL/GenBank/DDBJ databases">
        <title>Streptomyces corallinus and Kineosporia corallina sp. nov., two new coral-derived marine actinobacteria.</title>
        <authorList>
            <person name="Buangrab K."/>
            <person name="Sutthacheep M."/>
            <person name="Yeemin T."/>
            <person name="Harunari E."/>
            <person name="Igarashi Y."/>
            <person name="Sripreechasak P."/>
            <person name="Kanchanasin P."/>
            <person name="Tanasupawat S."/>
            <person name="Phongsopitanun W."/>
        </authorList>
    </citation>
    <scope>NUCLEOTIDE SEQUENCE</scope>
    <source>
        <strain evidence="3">JCM 31032</strain>
    </source>
</reference>
<feature type="transmembrane region" description="Helical" evidence="2">
    <location>
        <begin position="162"/>
        <end position="185"/>
    </location>
</feature>
<feature type="compositionally biased region" description="Basic residues" evidence="1">
    <location>
        <begin position="1"/>
        <end position="12"/>
    </location>
</feature>
<gene>
    <name evidence="3" type="ORF">LR394_18690</name>
</gene>
<evidence type="ECO:0000313" key="3">
    <source>
        <dbReference type="EMBL" id="MCD5312939.1"/>
    </source>
</evidence>
<dbReference type="AlphaFoldDB" id="A0A9X1SUI9"/>
<keyword evidence="4" id="KW-1185">Reference proteome</keyword>
<name>A0A9X1SUI9_9ACTN</name>
<organism evidence="3 4">
    <name type="scientific">Kineosporia babensis</name>
    <dbReference type="NCBI Taxonomy" id="499548"/>
    <lineage>
        <taxon>Bacteria</taxon>
        <taxon>Bacillati</taxon>
        <taxon>Actinomycetota</taxon>
        <taxon>Actinomycetes</taxon>
        <taxon>Kineosporiales</taxon>
        <taxon>Kineosporiaceae</taxon>
        <taxon>Kineosporia</taxon>
    </lineage>
</organism>
<evidence type="ECO:0000256" key="2">
    <source>
        <dbReference type="SAM" id="Phobius"/>
    </source>
</evidence>
<keyword evidence="2" id="KW-0472">Membrane</keyword>
<dbReference type="EMBL" id="JAJOMB010000009">
    <property type="protein sequence ID" value="MCD5312939.1"/>
    <property type="molecule type" value="Genomic_DNA"/>
</dbReference>
<evidence type="ECO:0000313" key="4">
    <source>
        <dbReference type="Proteomes" id="UP001138997"/>
    </source>
</evidence>
<dbReference type="Proteomes" id="UP001138997">
    <property type="component" value="Unassembled WGS sequence"/>
</dbReference>
<comment type="caution">
    <text evidence="3">The sequence shown here is derived from an EMBL/GenBank/DDBJ whole genome shotgun (WGS) entry which is preliminary data.</text>
</comment>
<keyword evidence="2" id="KW-0812">Transmembrane</keyword>
<protein>
    <submittedName>
        <fullName evidence="3">Uncharacterized protein</fullName>
    </submittedName>
</protein>
<keyword evidence="2" id="KW-1133">Transmembrane helix</keyword>
<accession>A0A9X1SUI9</accession>